<evidence type="ECO:0000313" key="1">
    <source>
        <dbReference type="EMBL" id="BAD87404.1"/>
    </source>
</evidence>
<proteinExistence type="predicted"/>
<sequence length="60" mass="6700">MVRSRSPELWTQPELKDKLQNGPFSSAIARASQNWVSGVSGGNLELNRKKHALLKLQKPT</sequence>
<gene>
    <name evidence="1" type="primary">P0690B02.25</name>
</gene>
<protein>
    <submittedName>
        <fullName evidence="1">Uncharacterized protein P0690B02.25</fullName>
    </submittedName>
</protein>
<dbReference type="EMBL" id="AP003292">
    <property type="protein sequence ID" value="BAD87404.1"/>
    <property type="molecule type" value="Genomic_DNA"/>
</dbReference>
<dbReference type="AlphaFoldDB" id="Q5JMA7"/>
<accession>Q5JMA7</accession>
<name>Q5JMA7_ORYSJ</name>
<organism evidence="1">
    <name type="scientific">Oryza sativa subsp. japonica</name>
    <name type="common">Rice</name>
    <dbReference type="NCBI Taxonomy" id="39947"/>
    <lineage>
        <taxon>Eukaryota</taxon>
        <taxon>Viridiplantae</taxon>
        <taxon>Streptophyta</taxon>
        <taxon>Embryophyta</taxon>
        <taxon>Tracheophyta</taxon>
        <taxon>Spermatophyta</taxon>
        <taxon>Magnoliopsida</taxon>
        <taxon>Liliopsida</taxon>
        <taxon>Poales</taxon>
        <taxon>Poaceae</taxon>
        <taxon>BOP clade</taxon>
        <taxon>Oryzoideae</taxon>
        <taxon>Oryzeae</taxon>
        <taxon>Oryzinae</taxon>
        <taxon>Oryza</taxon>
        <taxon>Oryza sativa</taxon>
    </lineage>
</organism>
<reference evidence="1" key="1">
    <citation type="journal article" date="2002" name="Nature">
        <title>The genome sequence and structure of rice chromosome 1.</title>
        <authorList>
            <person name="Sasaki T."/>
            <person name="Matsumoto T."/>
            <person name="Yamamoto K."/>
            <person name="Sakata K."/>
            <person name="Baba T."/>
            <person name="Katayose Y."/>
            <person name="Wu J."/>
            <person name="Niimura Y."/>
            <person name="Cheng Z."/>
            <person name="Nagamura Y."/>
            <person name="Antonio B.A."/>
            <person name="Kanamori H."/>
            <person name="Hosokawa S."/>
            <person name="Masukawa M."/>
            <person name="Arikawa K."/>
            <person name="Chiden Y."/>
            <person name="Hayashi M."/>
            <person name="Okamoto M."/>
            <person name="Ando T."/>
            <person name="Aoki H."/>
            <person name="Arita K."/>
            <person name="Hamada M."/>
            <person name="Harada C."/>
            <person name="Hijishita S."/>
            <person name="Honda M."/>
            <person name="Ichikawa Y."/>
            <person name="Idonuma A."/>
            <person name="Iijima M."/>
            <person name="Ikeda M."/>
            <person name="Ikeno M."/>
            <person name="Itoh S."/>
            <person name="Itoh T."/>
            <person name="Itoh Y."/>
            <person name="Itoh Y."/>
            <person name="Iwabuchi A."/>
            <person name="Kamiya K."/>
            <person name="Karasawa W."/>
            <person name="Katagiri S."/>
            <person name="Kikuta A."/>
            <person name="Kobayashi N."/>
            <person name="Kono I."/>
            <person name="Machita K."/>
            <person name="Maehara T."/>
            <person name="Mizuno H."/>
            <person name="Mizubayashi T."/>
            <person name="Mukai Y."/>
            <person name="Nagasaki H."/>
            <person name="Nakashima M."/>
            <person name="Nakama Y."/>
            <person name="Nakamichi Y."/>
            <person name="Nakamura M."/>
            <person name="Namiki N."/>
            <person name="Negishi M."/>
            <person name="Ohta I."/>
            <person name="Ono N."/>
            <person name="Saji S."/>
            <person name="Sakai K."/>
            <person name="Shibata M."/>
            <person name="Shimokawa T."/>
            <person name="Shomura A."/>
            <person name="Song J."/>
            <person name="Takazaki Y."/>
            <person name="Terasawa K."/>
            <person name="Tsuji K."/>
            <person name="Waki K."/>
            <person name="Yamagata H."/>
            <person name="Yamane H."/>
            <person name="Yoshiki S."/>
            <person name="Yoshihara R."/>
            <person name="Yukawa K."/>
            <person name="Zhong H."/>
            <person name="Iwama H."/>
            <person name="Endo T."/>
            <person name="Ito H."/>
            <person name="Hahn J.H."/>
            <person name="Kim H.I."/>
            <person name="Eun M.Y."/>
            <person name="Yano M."/>
            <person name="Jiang J."/>
            <person name="Gojobori T."/>
        </authorList>
    </citation>
    <scope>NUCLEOTIDE SEQUENCE [LARGE SCALE GENOMIC DNA]</scope>
</reference>
<dbReference type="Proteomes" id="UP000817658">
    <property type="component" value="Chromosome 1"/>
</dbReference>